<keyword evidence="9" id="KW-1185">Reference proteome</keyword>
<evidence type="ECO:0000256" key="1">
    <source>
        <dbReference type="ARBA" id="ARBA00007733"/>
    </source>
</evidence>
<dbReference type="Proteomes" id="UP000230423">
    <property type="component" value="Unassembled WGS sequence"/>
</dbReference>
<feature type="domain" description="Tr-type G" evidence="7">
    <location>
        <begin position="245"/>
        <end position="423"/>
    </location>
</feature>
<keyword evidence="3" id="KW-0547">Nucleotide-binding</keyword>
<feature type="compositionally biased region" description="Acidic residues" evidence="6">
    <location>
        <begin position="183"/>
        <end position="209"/>
    </location>
</feature>
<dbReference type="FunFam" id="3.40.50.300:FF:000112">
    <property type="entry name" value="Eukaryotic translation initiation factor 5B"/>
    <property type="match status" value="1"/>
</dbReference>
<dbReference type="CDD" id="cd01887">
    <property type="entry name" value="IF2_eIF5B"/>
    <property type="match status" value="1"/>
</dbReference>
<comment type="similarity">
    <text evidence="1">Belongs to the TRAFAC class translation factor GTPase superfamily. Classic translation factor GTPase family. IF-2 subfamily.</text>
</comment>
<gene>
    <name evidence="8" type="ORF">TELCIR_19497</name>
</gene>
<dbReference type="PANTHER" id="PTHR43381">
    <property type="entry name" value="TRANSLATION INITIATION FACTOR IF-2-RELATED"/>
    <property type="match status" value="1"/>
</dbReference>
<feature type="compositionally biased region" description="Acidic residues" evidence="6">
    <location>
        <begin position="36"/>
        <end position="47"/>
    </location>
</feature>
<dbReference type="GO" id="GO:0003743">
    <property type="term" value="F:translation initiation factor activity"/>
    <property type="evidence" value="ECO:0007669"/>
    <property type="project" value="UniProtKB-KW"/>
</dbReference>
<dbReference type="PROSITE" id="PS51722">
    <property type="entry name" value="G_TR_2"/>
    <property type="match status" value="1"/>
</dbReference>
<dbReference type="InterPro" id="IPR005225">
    <property type="entry name" value="Small_GTP-bd"/>
</dbReference>
<sequence length="423" mass="48105">MPPKKAAGKKNKDENWDDEAAERKLASLAAKKDEDEVKWDEESDDDIPIVAKPPTGKKAAFAMLVDMIKELLRAKQEAEEAELRRQKEEEERLEAIARAKEEEMTLTSLFCLEASETPPPSKEETPDKSPETKEPLDDWEMVLQEAKQQKEAEERAEAEKSEVKAAPRTIEEVSTETKTSKDEETEEESTEEESSEEESESEEESSSEDESPKAKLTKEEMLEAVRQRLIKRRELAESKRSRDNLRAPVICVLGHVDTGKTKMLDTVRFEFLIRRTNVQDGEAGGITQQIGATQVPADAIKERCKQVRDFNPDAVKIPGFLIIDTPGHESFANLRSRGSSLCDFAILVVDIMHGLEPQTIESLKLLLKRKTPFVVALNKIDRLYGYESNPRKDVYQHLKSQPQNTQLEFKERYDKIVGEFAEQ</sequence>
<organism evidence="8 9">
    <name type="scientific">Teladorsagia circumcincta</name>
    <name type="common">Brown stomach worm</name>
    <name type="synonym">Ostertagia circumcincta</name>
    <dbReference type="NCBI Taxonomy" id="45464"/>
    <lineage>
        <taxon>Eukaryota</taxon>
        <taxon>Metazoa</taxon>
        <taxon>Ecdysozoa</taxon>
        <taxon>Nematoda</taxon>
        <taxon>Chromadorea</taxon>
        <taxon>Rhabditida</taxon>
        <taxon>Rhabditina</taxon>
        <taxon>Rhabditomorpha</taxon>
        <taxon>Strongyloidea</taxon>
        <taxon>Trichostrongylidae</taxon>
        <taxon>Teladorsagia</taxon>
    </lineage>
</organism>
<dbReference type="InterPro" id="IPR015760">
    <property type="entry name" value="TIF_IF2"/>
</dbReference>
<evidence type="ECO:0000256" key="6">
    <source>
        <dbReference type="SAM" id="MobiDB-lite"/>
    </source>
</evidence>
<protein>
    <submittedName>
        <fullName evidence="8">Elongation factor Tu GTP binding domain protein</fullName>
    </submittedName>
</protein>
<evidence type="ECO:0000313" key="9">
    <source>
        <dbReference type="Proteomes" id="UP000230423"/>
    </source>
</evidence>
<dbReference type="PRINTS" id="PR00315">
    <property type="entry name" value="ELONGATNFCT"/>
</dbReference>
<feature type="compositionally biased region" description="Basic and acidic residues" evidence="6">
    <location>
        <begin position="21"/>
        <end position="35"/>
    </location>
</feature>
<proteinExistence type="inferred from homology"/>
<evidence type="ECO:0000259" key="7">
    <source>
        <dbReference type="PROSITE" id="PS51722"/>
    </source>
</evidence>
<dbReference type="GO" id="GO:0003746">
    <property type="term" value="F:translation elongation factor activity"/>
    <property type="evidence" value="ECO:0007669"/>
    <property type="project" value="UniProtKB-KW"/>
</dbReference>
<feature type="compositionally biased region" description="Basic and acidic residues" evidence="6">
    <location>
        <begin position="147"/>
        <end position="171"/>
    </location>
</feature>
<evidence type="ECO:0000256" key="4">
    <source>
        <dbReference type="ARBA" id="ARBA00022917"/>
    </source>
</evidence>
<keyword evidence="4" id="KW-0648">Protein biosynthesis</keyword>
<keyword evidence="2" id="KW-0396">Initiation factor</keyword>
<dbReference type="AlphaFoldDB" id="A0A2G9TNJ2"/>
<reference evidence="8 9" key="1">
    <citation type="submission" date="2015-09" db="EMBL/GenBank/DDBJ databases">
        <title>Draft genome of the parasitic nematode Teladorsagia circumcincta isolate WARC Sus (inbred).</title>
        <authorList>
            <person name="Mitreva M."/>
        </authorList>
    </citation>
    <scope>NUCLEOTIDE SEQUENCE [LARGE SCALE GENOMIC DNA]</scope>
    <source>
        <strain evidence="8 9">S</strain>
    </source>
</reference>
<dbReference type="NCBIfam" id="TIGR00231">
    <property type="entry name" value="small_GTP"/>
    <property type="match status" value="1"/>
</dbReference>
<evidence type="ECO:0000256" key="2">
    <source>
        <dbReference type="ARBA" id="ARBA00022540"/>
    </source>
</evidence>
<dbReference type="InterPro" id="IPR027417">
    <property type="entry name" value="P-loop_NTPase"/>
</dbReference>
<dbReference type="Gene3D" id="3.40.50.300">
    <property type="entry name" value="P-loop containing nucleotide triphosphate hydrolases"/>
    <property type="match status" value="1"/>
</dbReference>
<dbReference type="PANTHER" id="PTHR43381:SF4">
    <property type="entry name" value="EUKARYOTIC TRANSLATION INITIATION FACTOR 5B"/>
    <property type="match status" value="1"/>
</dbReference>
<dbReference type="GO" id="GO:0005739">
    <property type="term" value="C:mitochondrion"/>
    <property type="evidence" value="ECO:0007669"/>
    <property type="project" value="TreeGrafter"/>
</dbReference>
<keyword evidence="8" id="KW-0251">Elongation factor</keyword>
<accession>A0A2G9TNJ2</accession>
<evidence type="ECO:0000313" key="8">
    <source>
        <dbReference type="EMBL" id="PIO59052.1"/>
    </source>
</evidence>
<feature type="compositionally biased region" description="Basic and acidic residues" evidence="6">
    <location>
        <begin position="121"/>
        <end position="136"/>
    </location>
</feature>
<feature type="compositionally biased region" description="Basic and acidic residues" evidence="6">
    <location>
        <begin position="210"/>
        <end position="220"/>
    </location>
</feature>
<evidence type="ECO:0000256" key="5">
    <source>
        <dbReference type="ARBA" id="ARBA00023134"/>
    </source>
</evidence>
<dbReference type="GO" id="GO:0005525">
    <property type="term" value="F:GTP binding"/>
    <property type="evidence" value="ECO:0007669"/>
    <property type="project" value="UniProtKB-KW"/>
</dbReference>
<dbReference type="OrthoDB" id="4928at2759"/>
<feature type="region of interest" description="Disordered" evidence="6">
    <location>
        <begin position="104"/>
        <end position="220"/>
    </location>
</feature>
<feature type="non-terminal residue" evidence="8">
    <location>
        <position position="423"/>
    </location>
</feature>
<keyword evidence="5" id="KW-0342">GTP-binding</keyword>
<dbReference type="EMBL" id="KZ358977">
    <property type="protein sequence ID" value="PIO59052.1"/>
    <property type="molecule type" value="Genomic_DNA"/>
</dbReference>
<dbReference type="Pfam" id="PF00009">
    <property type="entry name" value="GTP_EFTU"/>
    <property type="match status" value="1"/>
</dbReference>
<name>A0A2G9TNJ2_TELCI</name>
<evidence type="ECO:0000256" key="3">
    <source>
        <dbReference type="ARBA" id="ARBA00022741"/>
    </source>
</evidence>
<dbReference type="SUPFAM" id="SSF52540">
    <property type="entry name" value="P-loop containing nucleoside triphosphate hydrolases"/>
    <property type="match status" value="1"/>
</dbReference>
<feature type="region of interest" description="Disordered" evidence="6">
    <location>
        <begin position="1"/>
        <end position="56"/>
    </location>
</feature>
<dbReference type="GO" id="GO:0003924">
    <property type="term" value="F:GTPase activity"/>
    <property type="evidence" value="ECO:0007669"/>
    <property type="project" value="InterPro"/>
</dbReference>
<dbReference type="InterPro" id="IPR000795">
    <property type="entry name" value="T_Tr_GTP-bd_dom"/>
</dbReference>